<dbReference type="Proteomes" id="UP000054532">
    <property type="component" value="Unassembled WGS sequence"/>
</dbReference>
<protein>
    <submittedName>
        <fullName evidence="1">Uncharacterized protein</fullName>
    </submittedName>
</protein>
<organism evidence="1">
    <name type="scientific">Phytophthora nicotianae</name>
    <name type="common">Potato buckeye rot agent</name>
    <name type="synonym">Phytophthora parasitica</name>
    <dbReference type="NCBI Taxonomy" id="4792"/>
    <lineage>
        <taxon>Eukaryota</taxon>
        <taxon>Sar</taxon>
        <taxon>Stramenopiles</taxon>
        <taxon>Oomycota</taxon>
        <taxon>Peronosporomycetes</taxon>
        <taxon>Peronosporales</taxon>
        <taxon>Peronosporaceae</taxon>
        <taxon>Phytophthora</taxon>
    </lineage>
</organism>
<gene>
    <name evidence="1" type="ORF">L914_09651</name>
</gene>
<dbReference type="EMBL" id="KI693163">
    <property type="protein sequence ID" value="ETM45264.1"/>
    <property type="molecule type" value="Genomic_DNA"/>
</dbReference>
<sequence length="80" mass="8870">MGMSEMGAGPIHKISLNDSVTRMRSRISPPVTVRNSRNASHHYAFTASCASASDDFFHSFQDSRFNFIVCANSRDLNTTN</sequence>
<name>W2NC59_PHYNI</name>
<proteinExistence type="predicted"/>
<reference evidence="1" key="1">
    <citation type="submission" date="2013-11" db="EMBL/GenBank/DDBJ databases">
        <title>The Genome Sequence of Phytophthora parasitica IAC_01/95.</title>
        <authorList>
            <consortium name="The Broad Institute Genomics Platform"/>
            <person name="Russ C."/>
            <person name="Tyler B."/>
            <person name="Panabieres F."/>
            <person name="Shan W."/>
            <person name="Tripathy S."/>
            <person name="Grunwald N."/>
            <person name="Machado M."/>
            <person name="Johnson C.S."/>
            <person name="Arredondo F."/>
            <person name="Hong C."/>
            <person name="Coffey M."/>
            <person name="Young S.K."/>
            <person name="Zeng Q."/>
            <person name="Gargeya S."/>
            <person name="Fitzgerald M."/>
            <person name="Abouelleil A."/>
            <person name="Alvarado L."/>
            <person name="Chapman S.B."/>
            <person name="Gainer-Dewar J."/>
            <person name="Goldberg J."/>
            <person name="Griggs A."/>
            <person name="Gujja S."/>
            <person name="Hansen M."/>
            <person name="Howarth C."/>
            <person name="Imamovic A."/>
            <person name="Ireland A."/>
            <person name="Larimer J."/>
            <person name="McCowan C."/>
            <person name="Murphy C."/>
            <person name="Pearson M."/>
            <person name="Poon T.W."/>
            <person name="Priest M."/>
            <person name="Roberts A."/>
            <person name="Saif S."/>
            <person name="Shea T."/>
            <person name="Sykes S."/>
            <person name="Wortman J."/>
            <person name="Nusbaum C."/>
            <person name="Birren B."/>
        </authorList>
    </citation>
    <scope>NUCLEOTIDE SEQUENCE [LARGE SCALE GENOMIC DNA]</scope>
    <source>
        <strain evidence="1">IAC_01/95</strain>
    </source>
</reference>
<evidence type="ECO:0000313" key="1">
    <source>
        <dbReference type="EMBL" id="ETM45264.1"/>
    </source>
</evidence>
<accession>W2NC59</accession>
<dbReference type="AlphaFoldDB" id="W2NC59"/>
<dbReference type="VEuPathDB" id="FungiDB:PPTG_21062"/>